<dbReference type="InterPro" id="IPR004140">
    <property type="entry name" value="Exo70"/>
</dbReference>
<dbReference type="GO" id="GO:0015031">
    <property type="term" value="P:protein transport"/>
    <property type="evidence" value="ECO:0007669"/>
    <property type="project" value="UniProtKB-KW"/>
</dbReference>
<dbReference type="Gene3D" id="1.20.1280.170">
    <property type="entry name" value="Exocyst complex component Exo70"/>
    <property type="match status" value="1"/>
</dbReference>
<evidence type="ECO:0000259" key="5">
    <source>
        <dbReference type="Pfam" id="PF03081"/>
    </source>
</evidence>
<evidence type="ECO:0000256" key="1">
    <source>
        <dbReference type="ARBA" id="ARBA00006756"/>
    </source>
</evidence>
<dbReference type="PANTHER" id="PTHR12542:SF38">
    <property type="entry name" value="EXOCYST SUBUNIT EXO70 FAMILY PROTEIN"/>
    <property type="match status" value="1"/>
</dbReference>
<dbReference type="Pfam" id="PF03081">
    <property type="entry name" value="Exo70_C"/>
    <property type="match status" value="1"/>
</dbReference>
<proteinExistence type="inferred from homology"/>
<dbReference type="Pfam" id="PF20669">
    <property type="entry name" value="Exo70_N"/>
    <property type="match status" value="1"/>
</dbReference>
<evidence type="ECO:0000256" key="2">
    <source>
        <dbReference type="ARBA" id="ARBA00022448"/>
    </source>
</evidence>
<comment type="caution">
    <text evidence="6">The sequence shown here is derived from an EMBL/GenBank/DDBJ whole genome shotgun (WGS) entry which is preliminary data.</text>
</comment>
<keyword evidence="3" id="KW-0268">Exocytosis</keyword>
<feature type="domain" description="Exocyst complex subunit Exo70 C-terminal" evidence="5">
    <location>
        <begin position="241"/>
        <end position="613"/>
    </location>
</feature>
<feature type="region of interest" description="Disordered" evidence="4">
    <location>
        <begin position="406"/>
        <end position="426"/>
    </location>
</feature>
<dbReference type="EMBL" id="JAXIOK010000004">
    <property type="protein sequence ID" value="KAK4772866.1"/>
    <property type="molecule type" value="Genomic_DNA"/>
</dbReference>
<keyword evidence="3" id="KW-0653">Protein transport</keyword>
<feature type="compositionally biased region" description="Low complexity" evidence="4">
    <location>
        <begin position="128"/>
        <end position="143"/>
    </location>
</feature>
<organism evidence="6 7">
    <name type="scientific">Trapa incisa</name>
    <dbReference type="NCBI Taxonomy" id="236973"/>
    <lineage>
        <taxon>Eukaryota</taxon>
        <taxon>Viridiplantae</taxon>
        <taxon>Streptophyta</taxon>
        <taxon>Embryophyta</taxon>
        <taxon>Tracheophyta</taxon>
        <taxon>Spermatophyta</taxon>
        <taxon>Magnoliopsida</taxon>
        <taxon>eudicotyledons</taxon>
        <taxon>Gunneridae</taxon>
        <taxon>Pentapetalae</taxon>
        <taxon>rosids</taxon>
        <taxon>malvids</taxon>
        <taxon>Myrtales</taxon>
        <taxon>Lythraceae</taxon>
        <taxon>Trapa</taxon>
    </lineage>
</organism>
<dbReference type="GO" id="GO:0000145">
    <property type="term" value="C:exocyst"/>
    <property type="evidence" value="ECO:0007669"/>
    <property type="project" value="InterPro"/>
</dbReference>
<reference evidence="6 7" key="1">
    <citation type="journal article" date="2023" name="Hortic Res">
        <title>Pangenome of water caltrop reveals structural variations and asymmetric subgenome divergence after allopolyploidization.</title>
        <authorList>
            <person name="Zhang X."/>
            <person name="Chen Y."/>
            <person name="Wang L."/>
            <person name="Yuan Y."/>
            <person name="Fang M."/>
            <person name="Shi L."/>
            <person name="Lu R."/>
            <person name="Comes H.P."/>
            <person name="Ma Y."/>
            <person name="Chen Y."/>
            <person name="Huang G."/>
            <person name="Zhou Y."/>
            <person name="Zheng Z."/>
            <person name="Qiu Y."/>
        </authorList>
    </citation>
    <scope>NUCLEOTIDE SEQUENCE [LARGE SCALE GENOMIC DNA]</scope>
    <source>
        <tissue evidence="6">Roots</tissue>
    </source>
</reference>
<keyword evidence="2 3" id="KW-0813">Transport</keyword>
<name>A0AAN7L131_9MYRT</name>
<dbReference type="Proteomes" id="UP001345219">
    <property type="component" value="Chromosome 22"/>
</dbReference>
<dbReference type="GO" id="GO:0005546">
    <property type="term" value="F:phosphatidylinositol-4,5-bisphosphate binding"/>
    <property type="evidence" value="ECO:0007669"/>
    <property type="project" value="InterPro"/>
</dbReference>
<evidence type="ECO:0000256" key="3">
    <source>
        <dbReference type="RuleBase" id="RU365026"/>
    </source>
</evidence>
<evidence type="ECO:0000256" key="4">
    <source>
        <dbReference type="SAM" id="MobiDB-lite"/>
    </source>
</evidence>
<comment type="similarity">
    <text evidence="1 3">Belongs to the EXO70 family.</text>
</comment>
<gene>
    <name evidence="6" type="ORF">SAY87_027885</name>
</gene>
<dbReference type="InterPro" id="IPR016159">
    <property type="entry name" value="Cullin_repeat-like_dom_sf"/>
</dbReference>
<protein>
    <recommendedName>
        <fullName evidence="3">Exocyst subunit Exo70 family protein</fullName>
    </recommendedName>
</protein>
<evidence type="ECO:0000313" key="7">
    <source>
        <dbReference type="Proteomes" id="UP001345219"/>
    </source>
</evidence>
<feature type="region of interest" description="Disordered" evidence="4">
    <location>
        <begin position="128"/>
        <end position="166"/>
    </location>
</feature>
<dbReference type="SUPFAM" id="SSF74788">
    <property type="entry name" value="Cullin repeat-like"/>
    <property type="match status" value="1"/>
</dbReference>
<evidence type="ECO:0000313" key="6">
    <source>
        <dbReference type="EMBL" id="KAK4772866.1"/>
    </source>
</evidence>
<dbReference type="GO" id="GO:0006887">
    <property type="term" value="P:exocytosis"/>
    <property type="evidence" value="ECO:0007669"/>
    <property type="project" value="UniProtKB-KW"/>
</dbReference>
<dbReference type="AlphaFoldDB" id="A0AAN7L131"/>
<dbReference type="PANTHER" id="PTHR12542">
    <property type="entry name" value="EXOCYST COMPLEX PROTEIN EXO70"/>
    <property type="match status" value="1"/>
</dbReference>
<sequence length="630" mass="71294">MRSLCFQARTPSFAFPSSRASPVRSISAPELAMERVIQLVEPVILKWNPDFSTYARVTSLFYEEKTEALEFVKCVNDLQQAMQSLVSEDSNSEKLVRAHWLMQMAMKRLQKELYQILSLNRSHLDPESVSVRSSRTSISTRSSASDDDVDEGDDDRRDAHAAGASSYSSSEVEEVYSIAMADLKSITDCMISSGYGKECIGIYKVVRKSIIEEGIYRLGVEKLSASQVQKMKWEAVETKIKSWLDAVKVSIKTFYGERVLCDHVFASSKSVRESCFGEITRDGAALLFEFPELIARNTKKSPSEKMFRLLDMYTAVSENWPEIEVVFSFSSTAAVRSIALNSLIRLGQSVQASLGDFQSKILKDSFKPSIVPGCGVHPLTIDTMNFLCLLADYRNVLDDIIVSEEKPKSPARPPLPESYFDSPDRDSNTSAPAISVRIAWLVLVLLCKLDGKSKKYNDVSFSYLFLANNLQYVVSKVRSSNLHYLLGDDWIQKQEEKINQFAASYERIGWGNVLGQLQTIEEKSSREASLEETFKRFNSSFDSTYRRQSSSTVPDQELRERIKMSIEQKILPAYRALYDSDTHRAESAMRRRRIAQNSVVKYEPEDISRRISELFSDPKSQRPVAVTASM</sequence>
<keyword evidence="7" id="KW-1185">Reference proteome</keyword>
<dbReference type="InterPro" id="IPR046364">
    <property type="entry name" value="Exo70_C"/>
</dbReference>
<accession>A0AAN7L131</accession>
<comment type="function">
    <text evidence="3">Component of the exocyst complex.</text>
</comment>